<evidence type="ECO:0000256" key="3">
    <source>
        <dbReference type="PROSITE-ProRule" id="PRU00339"/>
    </source>
</evidence>
<gene>
    <name evidence="5" type="ORF">DFA_05048</name>
</gene>
<dbReference type="InterPro" id="IPR011990">
    <property type="entry name" value="TPR-like_helical_dom_sf"/>
</dbReference>
<dbReference type="InterPro" id="IPR013105">
    <property type="entry name" value="TPR_2"/>
</dbReference>
<dbReference type="AlphaFoldDB" id="F4PN65"/>
<dbReference type="SMART" id="SM00028">
    <property type="entry name" value="TPR"/>
    <property type="match status" value="2"/>
</dbReference>
<dbReference type="PROSITE" id="PS50293">
    <property type="entry name" value="TPR_REGION"/>
    <property type="match status" value="1"/>
</dbReference>
<feature type="repeat" description="TPR" evidence="3">
    <location>
        <begin position="290"/>
        <end position="323"/>
    </location>
</feature>
<dbReference type="PANTHER" id="PTHR47643:SF2">
    <property type="entry name" value="TPR DOMAIN PROTEIN (AFU_ORTHOLOGUE AFUA_5G12710)"/>
    <property type="match status" value="1"/>
</dbReference>
<dbReference type="RefSeq" id="XP_004360769.1">
    <property type="nucleotide sequence ID" value="XM_004360712.1"/>
</dbReference>
<dbReference type="Pfam" id="PF07719">
    <property type="entry name" value="TPR_2"/>
    <property type="match status" value="1"/>
</dbReference>
<dbReference type="InterPro" id="IPR046341">
    <property type="entry name" value="SET_dom_sf"/>
</dbReference>
<dbReference type="PROSITE" id="PS50005">
    <property type="entry name" value="TPR"/>
    <property type="match status" value="2"/>
</dbReference>
<dbReference type="Proteomes" id="UP000007797">
    <property type="component" value="Unassembled WGS sequence"/>
</dbReference>
<feature type="domain" description="SET" evidence="4">
    <location>
        <begin position="367"/>
        <end position="549"/>
    </location>
</feature>
<evidence type="ECO:0000259" key="4">
    <source>
        <dbReference type="PROSITE" id="PS50280"/>
    </source>
</evidence>
<dbReference type="SUPFAM" id="SSF82199">
    <property type="entry name" value="SET domain"/>
    <property type="match status" value="1"/>
</dbReference>
<dbReference type="PROSITE" id="PS50280">
    <property type="entry name" value="SET"/>
    <property type="match status" value="1"/>
</dbReference>
<dbReference type="Pfam" id="PF00856">
    <property type="entry name" value="SET"/>
    <property type="match status" value="1"/>
</dbReference>
<dbReference type="Gene3D" id="2.170.270.10">
    <property type="entry name" value="SET domain"/>
    <property type="match status" value="1"/>
</dbReference>
<dbReference type="PANTHER" id="PTHR47643">
    <property type="entry name" value="TPR DOMAIN PROTEIN (AFU_ORTHOLOGUE AFUA_5G12710)"/>
    <property type="match status" value="1"/>
</dbReference>
<keyword evidence="6" id="KW-1185">Reference proteome</keyword>
<protein>
    <recommendedName>
        <fullName evidence="4">SET domain-containing protein</fullName>
    </recommendedName>
</protein>
<evidence type="ECO:0000256" key="2">
    <source>
        <dbReference type="ARBA" id="ARBA00022803"/>
    </source>
</evidence>
<dbReference type="Pfam" id="PF00515">
    <property type="entry name" value="TPR_1"/>
    <property type="match status" value="1"/>
</dbReference>
<organism evidence="5 6">
    <name type="scientific">Cavenderia fasciculata</name>
    <name type="common">Slime mold</name>
    <name type="synonym">Dictyostelium fasciculatum</name>
    <dbReference type="NCBI Taxonomy" id="261658"/>
    <lineage>
        <taxon>Eukaryota</taxon>
        <taxon>Amoebozoa</taxon>
        <taxon>Evosea</taxon>
        <taxon>Eumycetozoa</taxon>
        <taxon>Dictyostelia</taxon>
        <taxon>Acytosteliales</taxon>
        <taxon>Cavenderiaceae</taxon>
        <taxon>Cavenderia</taxon>
    </lineage>
</organism>
<evidence type="ECO:0000313" key="6">
    <source>
        <dbReference type="Proteomes" id="UP000007797"/>
    </source>
</evidence>
<dbReference type="InterPro" id="IPR001214">
    <property type="entry name" value="SET_dom"/>
</dbReference>
<dbReference type="Gene3D" id="1.25.40.10">
    <property type="entry name" value="Tetratricopeptide repeat domain"/>
    <property type="match status" value="1"/>
</dbReference>
<dbReference type="OMA" id="NLQHWGF"/>
<dbReference type="InterPro" id="IPR019734">
    <property type="entry name" value="TPR_rpt"/>
</dbReference>
<dbReference type="EMBL" id="GL883008">
    <property type="protein sequence ID" value="EGG22918.1"/>
    <property type="molecule type" value="Genomic_DNA"/>
</dbReference>
<dbReference type="GeneID" id="14875516"/>
<sequence length="778" mass="88497">MSLMKGMDPNPYMIQRAQSGQVDEIQQRLKGTRNPLNHTSRSQFIKIHKDAWNNLELQNKDKKHMLTTSTTKSSLTKEPSTMQSSTLEPILIRDLLVEHTHTGRVLIVKSVVESYKMNAIHLLVEDQDAHTYQPDSSALQVSLYNFVLQGNNGSIKAQINAAFPVGVVLAIKEPYFKVTVAGNLAVRVDNPSDVEIIEDPNYPHLYSQKWKDPLIASIPKDIEGWRVRGNDYYNKQNYERALGCYGSALQIDPDHNIMLLNKLAALLALKRYHECIPLGHLLLSKIPNELKVYARMAKSYYSLGLYEQALEYYQQLLTLSPKNQEAINYVKNAKERIVERGNGQYNFKAIREQFNKTLEADCSEYIGPIKIISTEKMGRGIAVTRDVPVGTLLLVSKGVGVIIDNEKDQLMDIDLRGQTFNDMNAVKSIGLTSQAAKNNPFITRQIVKLYSGPVEVPIKEEITLDDFKVKMEDLSNPMAPLSVDRIRGIIKHNAFGDDKKPKRSGLWPLPSLINHNCLDSVSRFFIGDMMFMYSATNLKANQEIFISYVPNVNSYPERKKTLESFGITNCHCQLCELDRLEAPQSINERQRLYQFFQDNYSRRVHQFDKTVIPVIEKHIQALKRTYKNEDQRSLAFELFHPTSALALLYSISSSEKAFKAHLECLNILGLKLDQSDLRSHNNNNNNKKKNSKISFDPITISIPTPLVPLDYLCVDLYLHIAHFSYQLGNIPFARKALALSRLAGKIFLGLSTQDHTANNQKKGIDNNLFLFKDTIQFI</sequence>
<dbReference type="CDD" id="cd20071">
    <property type="entry name" value="SET_SMYD"/>
    <property type="match status" value="1"/>
</dbReference>
<feature type="repeat" description="TPR" evidence="3">
    <location>
        <begin position="222"/>
        <end position="255"/>
    </location>
</feature>
<keyword evidence="2 3" id="KW-0802">TPR repeat</keyword>
<proteinExistence type="predicted"/>
<dbReference type="InterPro" id="IPR053209">
    <property type="entry name" value="Gramillin-biosynth_MTr"/>
</dbReference>
<dbReference type="OrthoDB" id="20552at2759"/>
<dbReference type="KEGG" id="dfa:DFA_05048"/>
<evidence type="ECO:0000313" key="5">
    <source>
        <dbReference type="EMBL" id="EGG22918.1"/>
    </source>
</evidence>
<dbReference type="SUPFAM" id="SSF48452">
    <property type="entry name" value="TPR-like"/>
    <property type="match status" value="1"/>
</dbReference>
<reference evidence="6" key="1">
    <citation type="journal article" date="2011" name="Genome Res.">
        <title>Phylogeny-wide analysis of social amoeba genomes highlights ancient origins for complex intercellular communication.</title>
        <authorList>
            <person name="Heidel A.J."/>
            <person name="Lawal H.M."/>
            <person name="Felder M."/>
            <person name="Schilde C."/>
            <person name="Helps N.R."/>
            <person name="Tunggal B."/>
            <person name="Rivero F."/>
            <person name="John U."/>
            <person name="Schleicher M."/>
            <person name="Eichinger L."/>
            <person name="Platzer M."/>
            <person name="Noegel A.A."/>
            <person name="Schaap P."/>
            <person name="Gloeckner G."/>
        </authorList>
    </citation>
    <scope>NUCLEOTIDE SEQUENCE [LARGE SCALE GENOMIC DNA]</scope>
    <source>
        <strain evidence="6">SH3</strain>
    </source>
</reference>
<accession>F4PN65</accession>
<evidence type="ECO:0000256" key="1">
    <source>
        <dbReference type="ARBA" id="ARBA00022737"/>
    </source>
</evidence>
<keyword evidence="1" id="KW-0677">Repeat</keyword>
<name>F4PN65_CACFS</name>
<dbReference type="STRING" id="1054147.F4PN65"/>